<dbReference type="GO" id="GO:0005886">
    <property type="term" value="C:plasma membrane"/>
    <property type="evidence" value="ECO:0007669"/>
    <property type="project" value="UniProtKB-SubCell"/>
</dbReference>
<keyword evidence="11 12" id="KW-0472">Membrane</keyword>
<keyword evidence="10" id="KW-0902">Two-component regulatory system</keyword>
<dbReference type="SUPFAM" id="SSF158472">
    <property type="entry name" value="HAMP domain-like"/>
    <property type="match status" value="1"/>
</dbReference>
<keyword evidence="15" id="KW-1185">Reference proteome</keyword>
<evidence type="ECO:0000256" key="4">
    <source>
        <dbReference type="ARBA" id="ARBA00022679"/>
    </source>
</evidence>
<dbReference type="Pfam" id="PF02518">
    <property type="entry name" value="HATPase_c"/>
    <property type="match status" value="1"/>
</dbReference>
<dbReference type="InterPro" id="IPR010559">
    <property type="entry name" value="Sig_transdc_His_kin_internal"/>
</dbReference>
<evidence type="ECO:0000256" key="12">
    <source>
        <dbReference type="SAM" id="Phobius"/>
    </source>
</evidence>
<dbReference type="InterPro" id="IPR003660">
    <property type="entry name" value="HAMP_dom"/>
</dbReference>
<dbReference type="SMART" id="SM00387">
    <property type="entry name" value="HATPase_c"/>
    <property type="match status" value="1"/>
</dbReference>
<dbReference type="SUPFAM" id="SSF55874">
    <property type="entry name" value="ATPase domain of HSP90 chaperone/DNA topoisomerase II/histidine kinase"/>
    <property type="match status" value="1"/>
</dbReference>
<evidence type="ECO:0000256" key="6">
    <source>
        <dbReference type="ARBA" id="ARBA00022741"/>
    </source>
</evidence>
<dbReference type="CDD" id="cd06225">
    <property type="entry name" value="HAMP"/>
    <property type="match status" value="1"/>
</dbReference>
<dbReference type="GO" id="GO:0000155">
    <property type="term" value="F:phosphorelay sensor kinase activity"/>
    <property type="evidence" value="ECO:0007669"/>
    <property type="project" value="InterPro"/>
</dbReference>
<name>A0A919Y6Y0_9BACL</name>
<comment type="subcellular location">
    <subcellularLocation>
        <location evidence="1">Cell membrane</location>
        <topology evidence="1">Multi-pass membrane protein</topology>
    </subcellularLocation>
</comment>
<dbReference type="InterPro" id="IPR003594">
    <property type="entry name" value="HATPase_dom"/>
</dbReference>
<dbReference type="EMBL" id="BORS01000025">
    <property type="protein sequence ID" value="GIO44909.1"/>
    <property type="molecule type" value="Genomic_DNA"/>
</dbReference>
<evidence type="ECO:0000256" key="5">
    <source>
        <dbReference type="ARBA" id="ARBA00022692"/>
    </source>
</evidence>
<keyword evidence="3" id="KW-0597">Phosphoprotein</keyword>
<keyword evidence="9 12" id="KW-1133">Transmembrane helix</keyword>
<dbReference type="PROSITE" id="PS50885">
    <property type="entry name" value="HAMP"/>
    <property type="match status" value="1"/>
</dbReference>
<feature type="transmembrane region" description="Helical" evidence="12">
    <location>
        <begin position="310"/>
        <end position="332"/>
    </location>
</feature>
<evidence type="ECO:0000256" key="9">
    <source>
        <dbReference type="ARBA" id="ARBA00022989"/>
    </source>
</evidence>
<dbReference type="GO" id="GO:0005524">
    <property type="term" value="F:ATP binding"/>
    <property type="evidence" value="ECO:0007669"/>
    <property type="project" value="UniProtKB-KW"/>
</dbReference>
<reference evidence="14" key="1">
    <citation type="submission" date="2021-03" db="EMBL/GenBank/DDBJ databases">
        <title>Antimicrobial resistance genes in bacteria isolated from Japanese honey, and their potential for conferring macrolide and lincosamide resistance in the American foulbrood pathogen Paenibacillus larvae.</title>
        <authorList>
            <person name="Okamoto M."/>
            <person name="Kumagai M."/>
            <person name="Kanamori H."/>
            <person name="Takamatsu D."/>
        </authorList>
    </citation>
    <scope>NUCLEOTIDE SEQUENCE</scope>
    <source>
        <strain evidence="14">J41TS4</strain>
    </source>
</reference>
<evidence type="ECO:0000256" key="3">
    <source>
        <dbReference type="ARBA" id="ARBA00022553"/>
    </source>
</evidence>
<evidence type="ECO:0000256" key="8">
    <source>
        <dbReference type="ARBA" id="ARBA00022840"/>
    </source>
</evidence>
<protein>
    <recommendedName>
        <fullName evidence="13">HAMP domain-containing protein</fullName>
    </recommendedName>
</protein>
<feature type="transmembrane region" description="Helical" evidence="12">
    <location>
        <begin position="280"/>
        <end position="298"/>
    </location>
</feature>
<keyword evidence="8" id="KW-0067">ATP-binding</keyword>
<dbReference type="AlphaFoldDB" id="A0A919Y6Y0"/>
<dbReference type="Gene3D" id="6.10.340.10">
    <property type="match status" value="1"/>
</dbReference>
<dbReference type="Gene3D" id="3.30.565.10">
    <property type="entry name" value="Histidine kinase-like ATPase, C-terminal domain"/>
    <property type="match status" value="1"/>
</dbReference>
<dbReference type="PANTHER" id="PTHR34220:SF11">
    <property type="entry name" value="SENSOR PROTEIN KINASE HPTS"/>
    <property type="match status" value="1"/>
</dbReference>
<proteinExistence type="predicted"/>
<dbReference type="InterPro" id="IPR050640">
    <property type="entry name" value="Bact_2-comp_sensor_kinase"/>
</dbReference>
<keyword evidence="5 12" id="KW-0812">Transmembrane</keyword>
<feature type="transmembrane region" description="Helical" evidence="12">
    <location>
        <begin position="12"/>
        <end position="32"/>
    </location>
</feature>
<accession>A0A919Y6Y0</accession>
<sequence length="596" mass="67304">MTPMRLKNKLVLSYIVLITLPLATLGTGAFYASKNIMLRLARDNVTEIVHKNNQIIDERLKIIQDDSLSLMVECDLFQIFSGPAPAQSELLTTNKRVTEILNRYFSQSRDLYSVELVTRAFVYGSKARNTYPPDHFYESGLYRQAAEQKGRLAWVPTYNYSLMHQLPDLAGADIEYRYLFSAVRQMNPSCVRGDTIVRAGEGTEKPILVMNFRDHVYADIFRNSVQIEGAVFLVTGTDGTIISHVNAELVGDQPSLPWLGEVQNRGSGSSYVTVDGKRMLACYATSAITGWTSVVLIPPGALTQDIAQTITFFILTLGASLLLLSLLFAYLISMRITSPVRKLLLAIKRVGGGDFNAKIKVEGKDELGHVLMKFNSMNEKVKQLIDENYVAKLRERETEILALNIQLNPHFLYNTLNIINWMAVYGEKEQVSRMLVSLSRMLHYTTDNRKDSMPLSEDIGWLKDYIVIMSNRFEHRFRVDFNIEPELMEASVPKLFLQPLVENAIIHGFRDMESGGLITIYGRRLGDDIEFCVEDNGGGIEPERLKEALAENSSHIGIHNVDKRIKLLYGERYGIDIESVPELGTRVKLVIPYGKP</sequence>
<comment type="caution">
    <text evidence="14">The sequence shown here is derived from an EMBL/GenBank/DDBJ whole genome shotgun (WGS) entry which is preliminary data.</text>
</comment>
<keyword evidence="2" id="KW-1003">Cell membrane</keyword>
<evidence type="ECO:0000256" key="11">
    <source>
        <dbReference type="ARBA" id="ARBA00023136"/>
    </source>
</evidence>
<evidence type="ECO:0000256" key="1">
    <source>
        <dbReference type="ARBA" id="ARBA00004651"/>
    </source>
</evidence>
<dbReference type="CDD" id="cd12912">
    <property type="entry name" value="PDC2_MCP_like"/>
    <property type="match status" value="1"/>
</dbReference>
<dbReference type="SMART" id="SM00304">
    <property type="entry name" value="HAMP"/>
    <property type="match status" value="1"/>
</dbReference>
<feature type="domain" description="HAMP" evidence="13">
    <location>
        <begin position="334"/>
        <end position="386"/>
    </location>
</feature>
<evidence type="ECO:0000256" key="7">
    <source>
        <dbReference type="ARBA" id="ARBA00022777"/>
    </source>
</evidence>
<dbReference type="Gene3D" id="3.30.450.20">
    <property type="entry name" value="PAS domain"/>
    <property type="match status" value="1"/>
</dbReference>
<gene>
    <name evidence="14" type="ORF">J41TS4_46670</name>
</gene>
<dbReference type="Pfam" id="PF06580">
    <property type="entry name" value="His_kinase"/>
    <property type="match status" value="1"/>
</dbReference>
<dbReference type="PANTHER" id="PTHR34220">
    <property type="entry name" value="SENSOR HISTIDINE KINASE YPDA"/>
    <property type="match status" value="1"/>
</dbReference>
<keyword evidence="4" id="KW-0808">Transferase</keyword>
<evidence type="ECO:0000313" key="15">
    <source>
        <dbReference type="Proteomes" id="UP000678895"/>
    </source>
</evidence>
<evidence type="ECO:0000256" key="10">
    <source>
        <dbReference type="ARBA" id="ARBA00023012"/>
    </source>
</evidence>
<evidence type="ECO:0000259" key="13">
    <source>
        <dbReference type="PROSITE" id="PS50885"/>
    </source>
</evidence>
<keyword evidence="7" id="KW-0418">Kinase</keyword>
<dbReference type="Proteomes" id="UP000678895">
    <property type="component" value="Unassembled WGS sequence"/>
</dbReference>
<dbReference type="InterPro" id="IPR036890">
    <property type="entry name" value="HATPase_C_sf"/>
</dbReference>
<evidence type="ECO:0000313" key="14">
    <source>
        <dbReference type="EMBL" id="GIO44909.1"/>
    </source>
</evidence>
<dbReference type="Pfam" id="PF00672">
    <property type="entry name" value="HAMP"/>
    <property type="match status" value="1"/>
</dbReference>
<evidence type="ECO:0000256" key="2">
    <source>
        <dbReference type="ARBA" id="ARBA00022475"/>
    </source>
</evidence>
<keyword evidence="6" id="KW-0547">Nucleotide-binding</keyword>
<organism evidence="14 15">
    <name type="scientific">Paenibacillus apis</name>
    <dbReference type="NCBI Taxonomy" id="1792174"/>
    <lineage>
        <taxon>Bacteria</taxon>
        <taxon>Bacillati</taxon>
        <taxon>Bacillota</taxon>
        <taxon>Bacilli</taxon>
        <taxon>Bacillales</taxon>
        <taxon>Paenibacillaceae</taxon>
        <taxon>Paenibacillus</taxon>
    </lineage>
</organism>